<keyword evidence="2 7" id="KW-0813">Transport</keyword>
<evidence type="ECO:0000259" key="9">
    <source>
        <dbReference type="Pfam" id="PF07715"/>
    </source>
</evidence>
<dbReference type="Pfam" id="PF07715">
    <property type="entry name" value="Plug"/>
    <property type="match status" value="1"/>
</dbReference>
<dbReference type="Gene3D" id="2.40.170.20">
    <property type="entry name" value="TonB-dependent receptor, beta-barrel domain"/>
    <property type="match status" value="1"/>
</dbReference>
<protein>
    <submittedName>
        <fullName evidence="11">TonB-dependent receptor</fullName>
    </submittedName>
</protein>
<reference evidence="11 12" key="1">
    <citation type="submission" date="2018-06" db="EMBL/GenBank/DDBJ databases">
        <title>The draft genome sequence of Crocinitomix sp. SM1701.</title>
        <authorList>
            <person name="Zhang X."/>
        </authorList>
    </citation>
    <scope>NUCLEOTIDE SEQUENCE [LARGE SCALE GENOMIC DNA]</scope>
    <source>
        <strain evidence="11 12">SM1701</strain>
    </source>
</reference>
<feature type="signal peptide" evidence="8">
    <location>
        <begin position="1"/>
        <end position="19"/>
    </location>
</feature>
<dbReference type="PROSITE" id="PS52016">
    <property type="entry name" value="TONB_DEPENDENT_REC_3"/>
    <property type="match status" value="1"/>
</dbReference>
<dbReference type="PANTHER" id="PTHR40980">
    <property type="entry name" value="PLUG DOMAIN-CONTAINING PROTEIN"/>
    <property type="match status" value="1"/>
</dbReference>
<dbReference type="RefSeq" id="WP_111064210.1">
    <property type="nucleotide sequence ID" value="NZ_JBHUCU010000009.1"/>
</dbReference>
<dbReference type="Pfam" id="PF13715">
    <property type="entry name" value="CarbopepD_reg_2"/>
    <property type="match status" value="1"/>
</dbReference>
<organism evidence="11 12">
    <name type="scientific">Putridiphycobacter roseus</name>
    <dbReference type="NCBI Taxonomy" id="2219161"/>
    <lineage>
        <taxon>Bacteria</taxon>
        <taxon>Pseudomonadati</taxon>
        <taxon>Bacteroidota</taxon>
        <taxon>Flavobacteriia</taxon>
        <taxon>Flavobacteriales</taxon>
        <taxon>Crocinitomicaceae</taxon>
        <taxon>Putridiphycobacter</taxon>
    </lineage>
</organism>
<dbReference type="PANTHER" id="PTHR40980:SF4">
    <property type="entry name" value="TONB-DEPENDENT RECEPTOR-LIKE BETA-BARREL DOMAIN-CONTAINING PROTEIN"/>
    <property type="match status" value="1"/>
</dbReference>
<dbReference type="EMBL" id="QKSB01000011">
    <property type="protein sequence ID" value="PZE16163.1"/>
    <property type="molecule type" value="Genomic_DNA"/>
</dbReference>
<feature type="domain" description="Outer membrane protein beta-barrel" evidence="10">
    <location>
        <begin position="375"/>
        <end position="771"/>
    </location>
</feature>
<evidence type="ECO:0000256" key="1">
    <source>
        <dbReference type="ARBA" id="ARBA00004571"/>
    </source>
</evidence>
<evidence type="ECO:0000256" key="2">
    <source>
        <dbReference type="ARBA" id="ARBA00022448"/>
    </source>
</evidence>
<keyword evidence="3 7" id="KW-1134">Transmembrane beta strand</keyword>
<dbReference type="InterPro" id="IPR012910">
    <property type="entry name" value="Plug_dom"/>
</dbReference>
<dbReference type="Gene3D" id="2.60.40.1120">
    <property type="entry name" value="Carboxypeptidase-like, regulatory domain"/>
    <property type="match status" value="1"/>
</dbReference>
<dbReference type="SUPFAM" id="SSF56935">
    <property type="entry name" value="Porins"/>
    <property type="match status" value="1"/>
</dbReference>
<keyword evidence="6 7" id="KW-0998">Cell outer membrane</keyword>
<keyword evidence="12" id="KW-1185">Reference proteome</keyword>
<feature type="chain" id="PRO_5015956235" evidence="8">
    <location>
        <begin position="20"/>
        <end position="787"/>
    </location>
</feature>
<dbReference type="InterPro" id="IPR041700">
    <property type="entry name" value="OMP_b-brl_3"/>
</dbReference>
<dbReference type="InterPro" id="IPR008969">
    <property type="entry name" value="CarboxyPept-like_regulatory"/>
</dbReference>
<dbReference type="Pfam" id="PF14905">
    <property type="entry name" value="OMP_b-brl_3"/>
    <property type="match status" value="1"/>
</dbReference>
<dbReference type="SUPFAM" id="SSF49464">
    <property type="entry name" value="Carboxypeptidase regulatory domain-like"/>
    <property type="match status" value="1"/>
</dbReference>
<evidence type="ECO:0000259" key="10">
    <source>
        <dbReference type="Pfam" id="PF14905"/>
    </source>
</evidence>
<evidence type="ECO:0000256" key="6">
    <source>
        <dbReference type="ARBA" id="ARBA00023237"/>
    </source>
</evidence>
<dbReference type="InterPro" id="IPR039426">
    <property type="entry name" value="TonB-dep_rcpt-like"/>
</dbReference>
<keyword evidence="4 7" id="KW-0812">Transmembrane</keyword>
<dbReference type="InterPro" id="IPR036942">
    <property type="entry name" value="Beta-barrel_TonB_sf"/>
</dbReference>
<keyword evidence="11" id="KW-0675">Receptor</keyword>
<proteinExistence type="inferred from homology"/>
<comment type="caution">
    <text evidence="11">The sequence shown here is derived from an EMBL/GenBank/DDBJ whole genome shotgun (WGS) entry which is preliminary data.</text>
</comment>
<evidence type="ECO:0000313" key="11">
    <source>
        <dbReference type="EMBL" id="PZE16163.1"/>
    </source>
</evidence>
<evidence type="ECO:0000256" key="5">
    <source>
        <dbReference type="ARBA" id="ARBA00023136"/>
    </source>
</evidence>
<comment type="subcellular location">
    <subcellularLocation>
        <location evidence="1 7">Cell outer membrane</location>
        <topology evidence="1 7">Multi-pass membrane protein</topology>
    </subcellularLocation>
</comment>
<evidence type="ECO:0000256" key="3">
    <source>
        <dbReference type="ARBA" id="ARBA00022452"/>
    </source>
</evidence>
<evidence type="ECO:0000256" key="8">
    <source>
        <dbReference type="SAM" id="SignalP"/>
    </source>
</evidence>
<feature type="domain" description="TonB-dependent receptor plug" evidence="9">
    <location>
        <begin position="147"/>
        <end position="219"/>
    </location>
</feature>
<keyword evidence="5 7" id="KW-0472">Membrane</keyword>
<dbReference type="InterPro" id="IPR037066">
    <property type="entry name" value="Plug_dom_sf"/>
</dbReference>
<evidence type="ECO:0000256" key="4">
    <source>
        <dbReference type="ARBA" id="ARBA00022692"/>
    </source>
</evidence>
<sequence length="787" mass="87996">MNKVIFVICFLFASGQLAAQNITIRGTVFDAKSNEAVPFASIAAIDNATAEVIVGTTSKLDGSFELKLDSIGFYVEVRFVGYATKKITSFNSVEGQIELGKLLLEKSSLSLNEVEIVAEKSTVEFKLDKRVFNVGSDISSSGMGALEVLNNVPSVNVDIEGAISLRGNSGVQILINGKPSVLTDEGSNALGTITADMIESVEVITNPSAKYEAEGSAGIINIIIKKQEKKALNGSISLNTGYPNNHSVGLSLNQRTEKFNLFAQLGAGYRTRPYNSHTINQSLVDNSLVESLGEEFKNENFYNVILGTDFYINDLNVITLTGNFAYEIESEESAYDFTLSNGDGQIESEYQRAGITTATNPKYQFDLQYAKEFKNNKDHQLLLSTTGHFFGKDQASAFENVLNVGSFLPSDQKIETDFHQADYAFKLDYTNPISKKFTYEGGGLYEINDIGNDYKVFDNESDSWVESIDLSNNFLYIQKVLGVYSTGSIQLDKWGFKAGLRLENTDLETALTTTNEYHSSNYTNLFPSAHVSYKISKRYSMQAGYSKRISRPRMWDLNPFFNIQNSYSIKKGNPNLAPEYSDSYELTSIFILDKLSLNASLYFLHTENVMEQVTYFEDNISTTTPENIGVRDQTGLEFNAKYKPFKWFTLSGDFNYGYFNRVGTFESQVFDFNGDKWSSKMTGKFKVSKTIDFELTGNYQSTYKTVQGITSGFLYGNLGLRKKLWKGKGVLNFTVQDIFASRVRESTVSQTDFYYYSIGSRGRFFTLGFSYSFGKGEAMTYSGSRRF</sequence>
<keyword evidence="8" id="KW-0732">Signal</keyword>
<name>A0A2W1NAU1_9FLAO</name>
<dbReference type="GO" id="GO:0009279">
    <property type="term" value="C:cell outer membrane"/>
    <property type="evidence" value="ECO:0007669"/>
    <property type="project" value="UniProtKB-SubCell"/>
</dbReference>
<dbReference type="OrthoDB" id="8764943at2"/>
<evidence type="ECO:0000256" key="7">
    <source>
        <dbReference type="PROSITE-ProRule" id="PRU01360"/>
    </source>
</evidence>
<dbReference type="AlphaFoldDB" id="A0A2W1NAU1"/>
<gene>
    <name evidence="11" type="ORF">DNU06_14465</name>
</gene>
<evidence type="ECO:0000313" key="12">
    <source>
        <dbReference type="Proteomes" id="UP000249248"/>
    </source>
</evidence>
<accession>A0A2W1NAU1</accession>
<dbReference type="Gene3D" id="2.170.130.10">
    <property type="entry name" value="TonB-dependent receptor, plug domain"/>
    <property type="match status" value="1"/>
</dbReference>
<comment type="similarity">
    <text evidence="7">Belongs to the TonB-dependent receptor family.</text>
</comment>
<dbReference type="Proteomes" id="UP000249248">
    <property type="component" value="Unassembled WGS sequence"/>
</dbReference>